<organism evidence="10 11">
    <name type="scientific">Teratosphaeria destructans</name>
    <dbReference type="NCBI Taxonomy" id="418781"/>
    <lineage>
        <taxon>Eukaryota</taxon>
        <taxon>Fungi</taxon>
        <taxon>Dikarya</taxon>
        <taxon>Ascomycota</taxon>
        <taxon>Pezizomycotina</taxon>
        <taxon>Dothideomycetes</taxon>
        <taxon>Dothideomycetidae</taxon>
        <taxon>Mycosphaerellales</taxon>
        <taxon>Teratosphaeriaceae</taxon>
        <taxon>Teratosphaeria</taxon>
    </lineage>
</organism>
<dbReference type="InterPro" id="IPR020058">
    <property type="entry name" value="Glu/Gln-tRNA-synth_Ib_cat-dom"/>
</dbReference>
<evidence type="ECO:0000256" key="4">
    <source>
        <dbReference type="ARBA" id="ARBA00022840"/>
    </source>
</evidence>
<protein>
    <recommendedName>
        <fullName evidence="1">glutamate--tRNA ligase</fullName>
        <ecNumber evidence="1">6.1.1.17</ecNumber>
    </recommendedName>
    <alternativeName>
        <fullName evidence="6">Glutamyl-tRNA synthetase</fullName>
    </alternativeName>
</protein>
<dbReference type="Gene3D" id="3.40.50.620">
    <property type="entry name" value="HUPs"/>
    <property type="match status" value="1"/>
</dbReference>
<evidence type="ECO:0000259" key="9">
    <source>
        <dbReference type="Pfam" id="PF00749"/>
    </source>
</evidence>
<dbReference type="InterPro" id="IPR001412">
    <property type="entry name" value="aa-tRNA-synth_I_CS"/>
</dbReference>
<keyword evidence="2 7" id="KW-0436">Ligase</keyword>
<evidence type="ECO:0000256" key="5">
    <source>
        <dbReference type="ARBA" id="ARBA00023146"/>
    </source>
</evidence>
<evidence type="ECO:0000256" key="3">
    <source>
        <dbReference type="ARBA" id="ARBA00022741"/>
    </source>
</evidence>
<evidence type="ECO:0000256" key="6">
    <source>
        <dbReference type="ARBA" id="ARBA00030865"/>
    </source>
</evidence>
<dbReference type="EC" id="6.1.1.17" evidence="1"/>
<comment type="caution">
    <text evidence="10">The sequence shown here is derived from an EMBL/GenBank/DDBJ whole genome shotgun (WGS) entry which is preliminary data.</text>
</comment>
<evidence type="ECO:0000256" key="1">
    <source>
        <dbReference type="ARBA" id="ARBA00012835"/>
    </source>
</evidence>
<dbReference type="GO" id="GO:0005739">
    <property type="term" value="C:mitochondrion"/>
    <property type="evidence" value="ECO:0007669"/>
    <property type="project" value="TreeGrafter"/>
</dbReference>
<dbReference type="InterPro" id="IPR000924">
    <property type="entry name" value="Glu/Gln-tRNA-synth"/>
</dbReference>
<reference evidence="10 11" key="2">
    <citation type="journal article" date="2021" name="Curr. Genet.">
        <title>Genetic response to nitrogen starvation in the aggressive Eucalyptus foliar pathogen Teratosphaeria destructans.</title>
        <authorList>
            <person name="Havenga M."/>
            <person name="Wingfield B.D."/>
            <person name="Wingfield M.J."/>
            <person name="Dreyer L.L."/>
            <person name="Roets F."/>
            <person name="Aylward J."/>
        </authorList>
    </citation>
    <scope>NUCLEOTIDE SEQUENCE [LARGE SCALE GENOMIC DNA]</scope>
    <source>
        <strain evidence="10">CMW44962</strain>
    </source>
</reference>
<dbReference type="CDD" id="cd00808">
    <property type="entry name" value="GluRS_core"/>
    <property type="match status" value="1"/>
</dbReference>
<dbReference type="EMBL" id="RIBY02000824">
    <property type="protein sequence ID" value="KAH9836867.1"/>
    <property type="molecule type" value="Genomic_DNA"/>
</dbReference>
<name>A0A9W7SWL1_9PEZI</name>
<evidence type="ECO:0000313" key="11">
    <source>
        <dbReference type="Proteomes" id="UP001138500"/>
    </source>
</evidence>
<dbReference type="GO" id="GO:0006424">
    <property type="term" value="P:glutamyl-tRNA aminoacylation"/>
    <property type="evidence" value="ECO:0007669"/>
    <property type="project" value="InterPro"/>
</dbReference>
<keyword evidence="4 7" id="KW-0067">ATP-binding</keyword>
<dbReference type="NCBIfam" id="TIGR00464">
    <property type="entry name" value="gltX_bact"/>
    <property type="match status" value="1"/>
</dbReference>
<dbReference type="SUPFAM" id="SSF52374">
    <property type="entry name" value="Nucleotidylyl transferase"/>
    <property type="match status" value="1"/>
</dbReference>
<evidence type="ECO:0000256" key="2">
    <source>
        <dbReference type="ARBA" id="ARBA00022598"/>
    </source>
</evidence>
<comment type="similarity">
    <text evidence="7">Belongs to the class-I aminoacyl-tRNA synthetase family.</text>
</comment>
<dbReference type="PRINTS" id="PR00987">
    <property type="entry name" value="TRNASYNTHGLU"/>
</dbReference>
<gene>
    <name evidence="10" type="ORF">Tdes44962_MAKER08434</name>
</gene>
<evidence type="ECO:0000313" key="10">
    <source>
        <dbReference type="EMBL" id="KAH9836867.1"/>
    </source>
</evidence>
<dbReference type="PANTHER" id="PTHR43311">
    <property type="entry name" value="GLUTAMATE--TRNA LIGASE"/>
    <property type="match status" value="1"/>
</dbReference>
<keyword evidence="3 7" id="KW-0547">Nucleotide-binding</keyword>
<dbReference type="InterPro" id="IPR004527">
    <property type="entry name" value="Glu-tRNA-ligase_bac/mito"/>
</dbReference>
<keyword evidence="11" id="KW-1185">Reference proteome</keyword>
<proteinExistence type="inferred from homology"/>
<dbReference type="GO" id="GO:0008270">
    <property type="term" value="F:zinc ion binding"/>
    <property type="evidence" value="ECO:0007669"/>
    <property type="project" value="InterPro"/>
</dbReference>
<dbReference type="Proteomes" id="UP001138500">
    <property type="component" value="Unassembled WGS sequence"/>
</dbReference>
<dbReference type="GO" id="GO:0005524">
    <property type="term" value="F:ATP binding"/>
    <property type="evidence" value="ECO:0007669"/>
    <property type="project" value="UniProtKB-KW"/>
</dbReference>
<feature type="compositionally biased region" description="Basic and acidic residues" evidence="8">
    <location>
        <begin position="71"/>
        <end position="83"/>
    </location>
</feature>
<evidence type="ECO:0000256" key="7">
    <source>
        <dbReference type="RuleBase" id="RU363037"/>
    </source>
</evidence>
<evidence type="ECO:0000256" key="8">
    <source>
        <dbReference type="SAM" id="MobiDB-lite"/>
    </source>
</evidence>
<dbReference type="InterPro" id="IPR014729">
    <property type="entry name" value="Rossmann-like_a/b/a_fold"/>
</dbReference>
<dbReference type="InterPro" id="IPR033910">
    <property type="entry name" value="GluRS_core"/>
</dbReference>
<reference evidence="10 11" key="1">
    <citation type="journal article" date="2018" name="IMA Fungus">
        <title>IMA Genome-F 10: Nine draft genome sequences of Claviceps purpurea s.lat., including C. arundinis, C. humidiphila, and C. cf. spartinae, pseudomolecules for the pitch canker pathogen Fusarium circinatum, draft genome of Davidsoniella eucalypti, Grosmannia galeiformis, Quambalaria eucalypti, and Teratosphaeria destructans.</title>
        <authorList>
            <person name="Wingfield B.D."/>
            <person name="Liu M."/>
            <person name="Nguyen H.D."/>
            <person name="Lane F.A."/>
            <person name="Morgan S.W."/>
            <person name="De Vos L."/>
            <person name="Wilken P.M."/>
            <person name="Duong T.A."/>
            <person name="Aylward J."/>
            <person name="Coetzee M.P."/>
            <person name="Dadej K."/>
            <person name="De Beer Z.W."/>
            <person name="Findlay W."/>
            <person name="Havenga M."/>
            <person name="Kolarik M."/>
            <person name="Menzies J.G."/>
            <person name="Naidoo K."/>
            <person name="Pochopski O."/>
            <person name="Shoukouhi P."/>
            <person name="Santana Q.C."/>
            <person name="Seifert K.A."/>
            <person name="Soal N."/>
            <person name="Steenkamp E.T."/>
            <person name="Tatham C.T."/>
            <person name="van der Nest M.A."/>
            <person name="Wingfield M.J."/>
        </authorList>
    </citation>
    <scope>NUCLEOTIDE SEQUENCE [LARGE SCALE GENOMIC DNA]</scope>
    <source>
        <strain evidence="10">CMW44962</strain>
    </source>
</reference>
<dbReference type="Pfam" id="PF00749">
    <property type="entry name" value="tRNA-synt_1c"/>
    <property type="match status" value="1"/>
</dbReference>
<feature type="region of interest" description="Disordered" evidence="8">
    <location>
        <begin position="40"/>
        <end position="91"/>
    </location>
</feature>
<feature type="domain" description="Glutamyl/glutaminyl-tRNA synthetase class Ib catalytic" evidence="9">
    <location>
        <begin position="100"/>
        <end position="426"/>
    </location>
</feature>
<dbReference type="GO" id="GO:0004818">
    <property type="term" value="F:glutamate-tRNA ligase activity"/>
    <property type="evidence" value="ECO:0007669"/>
    <property type="project" value="UniProtKB-EC"/>
</dbReference>
<dbReference type="InterPro" id="IPR049940">
    <property type="entry name" value="GluQ/Sye"/>
</dbReference>
<keyword evidence="5 7" id="KW-0030">Aminoacyl-tRNA synthetase</keyword>
<sequence length="675" mass="76346">MSTTLARPLKRAGVQVEGRVCQSCQRRAARAPGRLLHLVSPASGERGRPAYASSHRKPLRQAARVRSFSSTRKEAATDHEELKQSSQLTRKPILPDKPARTRFAPSPTGHLHIGGLRTALFSHLLAHRTGGQFLLRIEDTDQKRLVPGAEERLLEDLRWAGLEWDEGPEVAGPHGPYRQSERNHIYQQHARQLLDADSAYRCFCSSQTVKQDYVVSGCHQNCASLSQEESQDRAHDKQETFTVRLRRPEDAKKRVYPDLIYGKITPLKRSPTAIADIEVDAGTSAADVILIKSDGSPTYHFANVVDDHLMEISHVIRGSEWMASTPLHYDLYHAFGWTPPVFAHVGLLVDETKAKLSKRNMGDIALDVRSMREELKVLPEALCNFLALLGWSNPTKQDALDMRELTSIFDLKFTKGNAMVKMDKLWYLQKRHVARRCDRVTKRNPDLDPAVVEKNPTFKHKQDHVDVLLRPIVDAMVAVIMARYPAAKDGVPPQFDDNLARYCQAILLRDRENYKNAEQYVERYKYLFDFDTSLVPEESEFYDKKTQSIDAETIFCIIHDVLGDFGDGWVENVPEPNFTSSRNNVDMEIAAAAERISQCIDRNTAIFVDDVNSNKSSDQEAVTRLGPHGNQAARLKNATMKYLREKLCHGLPGPHMPDVMALLGYSECCRRLGFE</sequence>
<accession>A0A9W7SWL1</accession>
<dbReference type="OrthoDB" id="428822at2759"/>
<keyword evidence="7" id="KW-0648">Protein biosynthesis</keyword>
<dbReference type="AlphaFoldDB" id="A0A9W7SWL1"/>
<dbReference type="HAMAP" id="MF_00022">
    <property type="entry name" value="Glu_tRNA_synth_type1"/>
    <property type="match status" value="1"/>
</dbReference>
<dbReference type="PROSITE" id="PS00178">
    <property type="entry name" value="AA_TRNA_LIGASE_I"/>
    <property type="match status" value="1"/>
</dbReference>
<dbReference type="PANTHER" id="PTHR43311:SF2">
    <property type="entry name" value="GLUTAMATE--TRNA LIGASE, MITOCHONDRIAL-RELATED"/>
    <property type="match status" value="1"/>
</dbReference>